<dbReference type="AlphaFoldDB" id="A0A1H3X7H8"/>
<keyword evidence="8" id="KW-1185">Reference proteome</keyword>
<organism evidence="7 8">
    <name type="scientific">Rubrimonas cliftonensis</name>
    <dbReference type="NCBI Taxonomy" id="89524"/>
    <lineage>
        <taxon>Bacteria</taxon>
        <taxon>Pseudomonadati</taxon>
        <taxon>Pseudomonadota</taxon>
        <taxon>Alphaproteobacteria</taxon>
        <taxon>Rhodobacterales</taxon>
        <taxon>Paracoccaceae</taxon>
        <taxon>Rubrimonas</taxon>
    </lineage>
</organism>
<dbReference type="PROSITE" id="PS51219">
    <property type="entry name" value="DPCK"/>
    <property type="match status" value="1"/>
</dbReference>
<keyword evidence="3 5" id="KW-0067">ATP-binding</keyword>
<keyword evidence="5" id="KW-0808">Transferase</keyword>
<comment type="pathway">
    <text evidence="5">Cofactor biosynthesis; coenzyme A biosynthesis; CoA from (R)-pantothenate: step 5/5.</text>
</comment>
<evidence type="ECO:0000313" key="8">
    <source>
        <dbReference type="Proteomes" id="UP000198703"/>
    </source>
</evidence>
<accession>A0A1H3X7H8</accession>
<dbReference type="Gene3D" id="3.40.50.300">
    <property type="entry name" value="P-loop containing nucleotide triphosphate hydrolases"/>
    <property type="match status" value="1"/>
</dbReference>
<comment type="function">
    <text evidence="5">Catalyzes the phosphorylation of the 3'-hydroxyl group of dephosphocoenzyme A to form coenzyme A.</text>
</comment>
<dbReference type="STRING" id="89524.SAMN05444370_102282"/>
<dbReference type="EC" id="2.7.1.24" evidence="5 6"/>
<keyword evidence="4 5" id="KW-0173">Coenzyme A biosynthesis</keyword>
<dbReference type="GO" id="GO:0005524">
    <property type="term" value="F:ATP binding"/>
    <property type="evidence" value="ECO:0007669"/>
    <property type="project" value="UniProtKB-UniRule"/>
</dbReference>
<comment type="similarity">
    <text evidence="1 5">Belongs to the CoaE family.</text>
</comment>
<keyword evidence="5 7" id="KW-0418">Kinase</keyword>
<reference evidence="7 8" key="1">
    <citation type="submission" date="2016-10" db="EMBL/GenBank/DDBJ databases">
        <authorList>
            <person name="de Groot N.N."/>
        </authorList>
    </citation>
    <scope>NUCLEOTIDE SEQUENCE [LARGE SCALE GENOMIC DNA]</scope>
    <source>
        <strain evidence="7 8">DSM 15345</strain>
    </source>
</reference>
<dbReference type="HAMAP" id="MF_00376">
    <property type="entry name" value="Dephospho_CoA_kinase"/>
    <property type="match status" value="1"/>
</dbReference>
<keyword evidence="2 5" id="KW-0547">Nucleotide-binding</keyword>
<dbReference type="InterPro" id="IPR001977">
    <property type="entry name" value="Depp_CoAkinase"/>
</dbReference>
<evidence type="ECO:0000256" key="4">
    <source>
        <dbReference type="ARBA" id="ARBA00022993"/>
    </source>
</evidence>
<dbReference type="Proteomes" id="UP000198703">
    <property type="component" value="Unassembled WGS sequence"/>
</dbReference>
<dbReference type="NCBIfam" id="TIGR00152">
    <property type="entry name" value="dephospho-CoA kinase"/>
    <property type="match status" value="1"/>
</dbReference>
<evidence type="ECO:0000256" key="2">
    <source>
        <dbReference type="ARBA" id="ARBA00022741"/>
    </source>
</evidence>
<comment type="subcellular location">
    <subcellularLocation>
        <location evidence="5">Cytoplasm</location>
    </subcellularLocation>
</comment>
<dbReference type="RefSeq" id="WP_217632097.1">
    <property type="nucleotide sequence ID" value="NZ_FNQM01000002.1"/>
</dbReference>
<dbReference type="Pfam" id="PF01121">
    <property type="entry name" value="CoaE"/>
    <property type="match status" value="1"/>
</dbReference>
<dbReference type="GO" id="GO:0004140">
    <property type="term" value="F:dephospho-CoA kinase activity"/>
    <property type="evidence" value="ECO:0007669"/>
    <property type="project" value="UniProtKB-UniRule"/>
</dbReference>
<comment type="catalytic activity">
    <reaction evidence="5">
        <text>3'-dephospho-CoA + ATP = ADP + CoA + H(+)</text>
        <dbReference type="Rhea" id="RHEA:18245"/>
        <dbReference type="ChEBI" id="CHEBI:15378"/>
        <dbReference type="ChEBI" id="CHEBI:30616"/>
        <dbReference type="ChEBI" id="CHEBI:57287"/>
        <dbReference type="ChEBI" id="CHEBI:57328"/>
        <dbReference type="ChEBI" id="CHEBI:456216"/>
        <dbReference type="EC" id="2.7.1.24"/>
    </reaction>
</comment>
<evidence type="ECO:0000256" key="5">
    <source>
        <dbReference type="HAMAP-Rule" id="MF_00376"/>
    </source>
</evidence>
<name>A0A1H3X7H8_9RHOB</name>
<dbReference type="GO" id="GO:0005737">
    <property type="term" value="C:cytoplasm"/>
    <property type="evidence" value="ECO:0007669"/>
    <property type="project" value="UniProtKB-SubCell"/>
</dbReference>
<dbReference type="UniPathway" id="UPA00241">
    <property type="reaction ID" value="UER00356"/>
</dbReference>
<dbReference type="CDD" id="cd02022">
    <property type="entry name" value="DPCK"/>
    <property type="match status" value="1"/>
</dbReference>
<evidence type="ECO:0000256" key="1">
    <source>
        <dbReference type="ARBA" id="ARBA00009018"/>
    </source>
</evidence>
<dbReference type="PANTHER" id="PTHR10695">
    <property type="entry name" value="DEPHOSPHO-COA KINASE-RELATED"/>
    <property type="match status" value="1"/>
</dbReference>
<dbReference type="PANTHER" id="PTHR10695:SF46">
    <property type="entry name" value="BIFUNCTIONAL COENZYME A SYNTHASE-RELATED"/>
    <property type="match status" value="1"/>
</dbReference>
<dbReference type="InterPro" id="IPR027417">
    <property type="entry name" value="P-loop_NTPase"/>
</dbReference>
<evidence type="ECO:0000313" key="7">
    <source>
        <dbReference type="EMBL" id="SDZ94592.1"/>
    </source>
</evidence>
<dbReference type="SUPFAM" id="SSF52540">
    <property type="entry name" value="P-loop containing nucleoside triphosphate hydrolases"/>
    <property type="match status" value="1"/>
</dbReference>
<keyword evidence="5" id="KW-0963">Cytoplasm</keyword>
<evidence type="ECO:0000256" key="3">
    <source>
        <dbReference type="ARBA" id="ARBA00022840"/>
    </source>
</evidence>
<evidence type="ECO:0000256" key="6">
    <source>
        <dbReference type="NCBIfam" id="TIGR00152"/>
    </source>
</evidence>
<proteinExistence type="inferred from homology"/>
<sequence>MSPPPGAGAAQPPLVSVGLTGSIGMGKSTVAGMFGKRGAALWDADAAVHRLYAPGGAGARAIESLAPDAVAGGAVDRAALRRAILEDPDLLAGVEAVIHPLVAADRAAFLSRARGEGARIAVCDVPLLFETGSDRVVDVVVTVSAPAEVQRARVLARPGMTPQAFAAMLARQTPDAEKRARADFVIDTGGALDDTQAQVDAIVEKLERGWRR</sequence>
<protein>
    <recommendedName>
        <fullName evidence="5 6">Dephospho-CoA kinase</fullName>
        <ecNumber evidence="5 6">2.7.1.24</ecNumber>
    </recommendedName>
    <alternativeName>
        <fullName evidence="5">Dephosphocoenzyme A kinase</fullName>
    </alternativeName>
</protein>
<dbReference type="GO" id="GO:0015937">
    <property type="term" value="P:coenzyme A biosynthetic process"/>
    <property type="evidence" value="ECO:0007669"/>
    <property type="project" value="UniProtKB-UniRule"/>
</dbReference>
<gene>
    <name evidence="5" type="primary">coaE</name>
    <name evidence="7" type="ORF">SAMN05444370_102282</name>
</gene>
<dbReference type="EMBL" id="FNQM01000002">
    <property type="protein sequence ID" value="SDZ94592.1"/>
    <property type="molecule type" value="Genomic_DNA"/>
</dbReference>
<feature type="binding site" evidence="5">
    <location>
        <begin position="24"/>
        <end position="29"/>
    </location>
    <ligand>
        <name>ATP</name>
        <dbReference type="ChEBI" id="CHEBI:30616"/>
    </ligand>
</feature>